<protein>
    <submittedName>
        <fullName evidence="1">Uncharacterized protein</fullName>
    </submittedName>
</protein>
<keyword evidence="2" id="KW-1185">Reference proteome</keyword>
<sequence length="69" mass="7896">TNTEIEDETDQLLTSQVLLKGEVTEVDEQLVLRKRRRSNPSEVEEATKEGQRRKYPLNLTALTTELGQP</sequence>
<gene>
    <name evidence="1" type="ORF">VNI00_006862</name>
</gene>
<accession>A0AAW0D4B0</accession>
<dbReference type="AlphaFoldDB" id="A0AAW0D4B0"/>
<evidence type="ECO:0000313" key="2">
    <source>
        <dbReference type="Proteomes" id="UP001383192"/>
    </source>
</evidence>
<comment type="caution">
    <text evidence="1">The sequence shown here is derived from an EMBL/GenBank/DDBJ whole genome shotgun (WGS) entry which is preliminary data.</text>
</comment>
<reference evidence="1 2" key="1">
    <citation type="submission" date="2024-01" db="EMBL/GenBank/DDBJ databases">
        <title>A draft genome for a cacao thread blight-causing isolate of Paramarasmius palmivorus.</title>
        <authorList>
            <person name="Baruah I.K."/>
            <person name="Bukari Y."/>
            <person name="Amoako-Attah I."/>
            <person name="Meinhardt L.W."/>
            <person name="Bailey B.A."/>
            <person name="Cohen S.P."/>
        </authorList>
    </citation>
    <scope>NUCLEOTIDE SEQUENCE [LARGE SCALE GENOMIC DNA]</scope>
    <source>
        <strain evidence="1 2">GH-12</strain>
    </source>
</reference>
<feature type="non-terminal residue" evidence="1">
    <location>
        <position position="1"/>
    </location>
</feature>
<proteinExistence type="predicted"/>
<name>A0AAW0D4B0_9AGAR</name>
<dbReference type="EMBL" id="JAYKXP010000021">
    <property type="protein sequence ID" value="KAK7047196.1"/>
    <property type="molecule type" value="Genomic_DNA"/>
</dbReference>
<evidence type="ECO:0000313" key="1">
    <source>
        <dbReference type="EMBL" id="KAK7047196.1"/>
    </source>
</evidence>
<dbReference type="Proteomes" id="UP001383192">
    <property type="component" value="Unassembled WGS sequence"/>
</dbReference>
<organism evidence="1 2">
    <name type="scientific">Paramarasmius palmivorus</name>
    <dbReference type="NCBI Taxonomy" id="297713"/>
    <lineage>
        <taxon>Eukaryota</taxon>
        <taxon>Fungi</taxon>
        <taxon>Dikarya</taxon>
        <taxon>Basidiomycota</taxon>
        <taxon>Agaricomycotina</taxon>
        <taxon>Agaricomycetes</taxon>
        <taxon>Agaricomycetidae</taxon>
        <taxon>Agaricales</taxon>
        <taxon>Marasmiineae</taxon>
        <taxon>Marasmiaceae</taxon>
        <taxon>Paramarasmius</taxon>
    </lineage>
</organism>